<name>A0A2G8RNM6_9APHY</name>
<evidence type="ECO:0000256" key="1">
    <source>
        <dbReference type="SAM" id="MobiDB-lite"/>
    </source>
</evidence>
<feature type="region of interest" description="Disordered" evidence="1">
    <location>
        <begin position="27"/>
        <end position="47"/>
    </location>
</feature>
<reference evidence="3 4" key="1">
    <citation type="journal article" date="2015" name="Sci. Rep.">
        <title>Chromosome-level genome map provides insights into diverse defense mechanisms in the medicinal fungus Ganoderma sinense.</title>
        <authorList>
            <person name="Zhu Y."/>
            <person name="Xu J."/>
            <person name="Sun C."/>
            <person name="Zhou S."/>
            <person name="Xu H."/>
            <person name="Nelson D.R."/>
            <person name="Qian J."/>
            <person name="Song J."/>
            <person name="Luo H."/>
            <person name="Xiang L."/>
            <person name="Li Y."/>
            <person name="Xu Z."/>
            <person name="Ji A."/>
            <person name="Wang L."/>
            <person name="Lu S."/>
            <person name="Hayward A."/>
            <person name="Sun W."/>
            <person name="Li X."/>
            <person name="Schwartz D.C."/>
            <person name="Wang Y."/>
            <person name="Chen S."/>
        </authorList>
    </citation>
    <scope>NUCLEOTIDE SEQUENCE [LARGE SCALE GENOMIC DNA]</scope>
    <source>
        <strain evidence="3 4">ZZ0214-1</strain>
    </source>
</reference>
<feature type="compositionally biased region" description="Polar residues" evidence="1">
    <location>
        <begin position="249"/>
        <end position="259"/>
    </location>
</feature>
<feature type="region of interest" description="Disordered" evidence="1">
    <location>
        <begin position="229"/>
        <end position="259"/>
    </location>
</feature>
<dbReference type="STRING" id="1077348.A0A2G8RNM6"/>
<feature type="compositionally biased region" description="Low complexity" evidence="1">
    <location>
        <begin position="276"/>
        <end position="353"/>
    </location>
</feature>
<feature type="region of interest" description="Disordered" evidence="1">
    <location>
        <begin position="276"/>
        <end position="357"/>
    </location>
</feature>
<protein>
    <recommendedName>
        <fullName evidence="5">Carbohydrate-binding module family 13 protein</fullName>
    </recommendedName>
</protein>
<feature type="signal peptide" evidence="2">
    <location>
        <begin position="1"/>
        <end position="18"/>
    </location>
</feature>
<dbReference type="EMBL" id="AYKW01000068">
    <property type="protein sequence ID" value="PIL23122.1"/>
    <property type="molecule type" value="Genomic_DNA"/>
</dbReference>
<gene>
    <name evidence="3" type="ORF">GSI_14431</name>
</gene>
<feature type="compositionally biased region" description="Polar residues" evidence="1">
    <location>
        <begin position="230"/>
        <end position="239"/>
    </location>
</feature>
<evidence type="ECO:0008006" key="5">
    <source>
        <dbReference type="Google" id="ProtNLM"/>
    </source>
</evidence>
<feature type="chain" id="PRO_5013869942" description="Carbohydrate-binding module family 13 protein" evidence="2">
    <location>
        <begin position="19"/>
        <end position="383"/>
    </location>
</feature>
<dbReference type="AlphaFoldDB" id="A0A2G8RNM6"/>
<keyword evidence="4" id="KW-1185">Reference proteome</keyword>
<proteinExistence type="predicted"/>
<evidence type="ECO:0000313" key="4">
    <source>
        <dbReference type="Proteomes" id="UP000230002"/>
    </source>
</evidence>
<evidence type="ECO:0000256" key="2">
    <source>
        <dbReference type="SAM" id="SignalP"/>
    </source>
</evidence>
<organism evidence="3 4">
    <name type="scientific">Ganoderma sinense ZZ0214-1</name>
    <dbReference type="NCBI Taxonomy" id="1077348"/>
    <lineage>
        <taxon>Eukaryota</taxon>
        <taxon>Fungi</taxon>
        <taxon>Dikarya</taxon>
        <taxon>Basidiomycota</taxon>
        <taxon>Agaricomycotina</taxon>
        <taxon>Agaricomycetes</taxon>
        <taxon>Polyporales</taxon>
        <taxon>Polyporaceae</taxon>
        <taxon>Ganoderma</taxon>
    </lineage>
</organism>
<accession>A0A2G8RNM6</accession>
<sequence>MFRSAPFVSLALASVVFAQTYSATYTPQDAPNKSEQGQSGTNQCGTGSDQNSMCQNVYVSSLDDFCIFAPPSPGPGSVIGNTERIEVAWCVQSGHGTRLIPDGAITGAHFVQTPDYVQVTGVGDLTKINIPQGDEGGELDPHGADGNGNPIGGLVFSSAFGGMAQMHEWTNFVAYNEFCIRACKDGPKAPALCQHIYDVMGCDWNMPGDYSSGSFDSCKGDSGEPMGVYGTSTFYQGEPSTPAAHPAPSKSQCNPANTIGNGQSISTSAILTTSPASSAASGSSSVSTSSPSSVTASSTTSSGQSSTTSAAASSATSSGSSGQSMTTTRTSAPPAPTGSSGSSAGSSPSATGGAQNGAASLFSRGLEVSVAAAAVIIGAAVIA</sequence>
<evidence type="ECO:0000313" key="3">
    <source>
        <dbReference type="EMBL" id="PIL23122.1"/>
    </source>
</evidence>
<keyword evidence="2" id="KW-0732">Signal</keyword>
<dbReference type="Proteomes" id="UP000230002">
    <property type="component" value="Unassembled WGS sequence"/>
</dbReference>
<comment type="caution">
    <text evidence="3">The sequence shown here is derived from an EMBL/GenBank/DDBJ whole genome shotgun (WGS) entry which is preliminary data.</text>
</comment>
<dbReference type="OrthoDB" id="2564904at2759"/>